<sequence length="110" mass="12339">MPPHLTPPPQLATSSDLFSDSSPSNSPISPELVPSATAQALFLSRCLSSDSSIAYRCRMIFIVIAAPLFLYKGTVLYHRRCYCLHLCYVMFLFFQFNRPLPIKLHGDVSD</sequence>
<proteinExistence type="predicted"/>
<protein>
    <submittedName>
        <fullName evidence="3">Uncharacterized protein</fullName>
    </submittedName>
</protein>
<comment type="caution">
    <text evidence="3">The sequence shown here is derived from an EMBL/GenBank/DDBJ whole genome shotgun (WGS) entry which is preliminary data.</text>
</comment>
<keyword evidence="4" id="KW-1185">Reference proteome</keyword>
<keyword evidence="2" id="KW-0472">Membrane</keyword>
<evidence type="ECO:0000256" key="1">
    <source>
        <dbReference type="SAM" id="MobiDB-lite"/>
    </source>
</evidence>
<evidence type="ECO:0000313" key="3">
    <source>
        <dbReference type="EMBL" id="KAJ0199962.1"/>
    </source>
</evidence>
<feature type="region of interest" description="Disordered" evidence="1">
    <location>
        <begin position="1"/>
        <end position="30"/>
    </location>
</feature>
<feature type="compositionally biased region" description="Pro residues" evidence="1">
    <location>
        <begin position="1"/>
        <end position="10"/>
    </location>
</feature>
<feature type="compositionally biased region" description="Low complexity" evidence="1">
    <location>
        <begin position="14"/>
        <end position="30"/>
    </location>
</feature>
<name>A0A9R1V7N4_LACSA</name>
<accession>A0A9R1V7N4</accession>
<evidence type="ECO:0000313" key="4">
    <source>
        <dbReference type="Proteomes" id="UP000235145"/>
    </source>
</evidence>
<organism evidence="3 4">
    <name type="scientific">Lactuca sativa</name>
    <name type="common">Garden lettuce</name>
    <dbReference type="NCBI Taxonomy" id="4236"/>
    <lineage>
        <taxon>Eukaryota</taxon>
        <taxon>Viridiplantae</taxon>
        <taxon>Streptophyta</taxon>
        <taxon>Embryophyta</taxon>
        <taxon>Tracheophyta</taxon>
        <taxon>Spermatophyta</taxon>
        <taxon>Magnoliopsida</taxon>
        <taxon>eudicotyledons</taxon>
        <taxon>Gunneridae</taxon>
        <taxon>Pentapetalae</taxon>
        <taxon>asterids</taxon>
        <taxon>campanulids</taxon>
        <taxon>Asterales</taxon>
        <taxon>Asteraceae</taxon>
        <taxon>Cichorioideae</taxon>
        <taxon>Cichorieae</taxon>
        <taxon>Lactucinae</taxon>
        <taxon>Lactuca</taxon>
    </lineage>
</organism>
<dbReference type="Proteomes" id="UP000235145">
    <property type="component" value="Unassembled WGS sequence"/>
</dbReference>
<dbReference type="AlphaFoldDB" id="A0A9R1V7N4"/>
<feature type="transmembrane region" description="Helical" evidence="2">
    <location>
        <begin position="53"/>
        <end position="71"/>
    </location>
</feature>
<dbReference type="EMBL" id="NBSK02000006">
    <property type="protein sequence ID" value="KAJ0199962.1"/>
    <property type="molecule type" value="Genomic_DNA"/>
</dbReference>
<reference evidence="3 4" key="1">
    <citation type="journal article" date="2017" name="Nat. Commun.">
        <title>Genome assembly with in vitro proximity ligation data and whole-genome triplication in lettuce.</title>
        <authorList>
            <person name="Reyes-Chin-Wo S."/>
            <person name="Wang Z."/>
            <person name="Yang X."/>
            <person name="Kozik A."/>
            <person name="Arikit S."/>
            <person name="Song C."/>
            <person name="Xia L."/>
            <person name="Froenicke L."/>
            <person name="Lavelle D.O."/>
            <person name="Truco M.J."/>
            <person name="Xia R."/>
            <person name="Zhu S."/>
            <person name="Xu C."/>
            <person name="Xu H."/>
            <person name="Xu X."/>
            <person name="Cox K."/>
            <person name="Korf I."/>
            <person name="Meyers B.C."/>
            <person name="Michelmore R.W."/>
        </authorList>
    </citation>
    <scope>NUCLEOTIDE SEQUENCE [LARGE SCALE GENOMIC DNA]</scope>
    <source>
        <strain evidence="4">cv. Salinas</strain>
        <tissue evidence="3">Seedlings</tissue>
    </source>
</reference>
<keyword evidence="2" id="KW-1133">Transmembrane helix</keyword>
<keyword evidence="2" id="KW-0812">Transmembrane</keyword>
<evidence type="ECO:0000256" key="2">
    <source>
        <dbReference type="SAM" id="Phobius"/>
    </source>
</evidence>
<gene>
    <name evidence="3" type="ORF">LSAT_V11C600341050</name>
</gene>